<dbReference type="GO" id="GO:0016020">
    <property type="term" value="C:membrane"/>
    <property type="evidence" value="ECO:0007669"/>
    <property type="project" value="GOC"/>
</dbReference>
<evidence type="ECO:0000313" key="6">
    <source>
        <dbReference type="Proteomes" id="UP001175000"/>
    </source>
</evidence>
<dbReference type="Gene3D" id="3.20.20.80">
    <property type="entry name" value="Glycosidases"/>
    <property type="match status" value="1"/>
</dbReference>
<comment type="caution">
    <text evidence="5">The sequence shown here is derived from an EMBL/GenBank/DDBJ whole genome shotgun (WGS) entry which is preliminary data.</text>
</comment>
<dbReference type="InterPro" id="IPR049161">
    <property type="entry name" value="GH59_cat"/>
</dbReference>
<feature type="non-terminal residue" evidence="5">
    <location>
        <position position="1"/>
    </location>
</feature>
<dbReference type="PANTHER" id="PTHR11069">
    <property type="entry name" value="GLUCOSYLCERAMIDASE"/>
    <property type="match status" value="1"/>
</dbReference>
<comment type="similarity">
    <text evidence="1">Belongs to the glycosyl hydrolase 30 family.</text>
</comment>
<dbReference type="PANTHER" id="PTHR11069:SF23">
    <property type="entry name" value="LYSOSOMAL ACID GLUCOSYLCERAMIDASE"/>
    <property type="match status" value="1"/>
</dbReference>
<dbReference type="Pfam" id="PF02057">
    <property type="entry name" value="Glyco_hydro_59"/>
    <property type="match status" value="1"/>
</dbReference>
<dbReference type="Proteomes" id="UP001175000">
    <property type="component" value="Unassembled WGS sequence"/>
</dbReference>
<keyword evidence="3 5" id="KW-0378">Hydrolase</keyword>
<protein>
    <submittedName>
        <fullName evidence="5">Glycoside hydrolase superfamily</fullName>
    </submittedName>
</protein>
<evidence type="ECO:0000259" key="4">
    <source>
        <dbReference type="Pfam" id="PF02057"/>
    </source>
</evidence>
<evidence type="ECO:0000256" key="2">
    <source>
        <dbReference type="ARBA" id="ARBA00022729"/>
    </source>
</evidence>
<gene>
    <name evidence="5" type="ORF">B0T14DRAFT_388562</name>
</gene>
<feature type="non-terminal residue" evidence="5">
    <location>
        <position position="419"/>
    </location>
</feature>
<keyword evidence="2" id="KW-0732">Signal</keyword>
<name>A0AA39TM39_9PEZI</name>
<dbReference type="SUPFAM" id="SSF51445">
    <property type="entry name" value="(Trans)glycosidases"/>
    <property type="match status" value="1"/>
</dbReference>
<evidence type="ECO:0000256" key="1">
    <source>
        <dbReference type="ARBA" id="ARBA00005382"/>
    </source>
</evidence>
<evidence type="ECO:0000256" key="3">
    <source>
        <dbReference type="ARBA" id="ARBA00022801"/>
    </source>
</evidence>
<sequence>HQTIDGFGFCEAFQRANAIINLPEPARTEVLDLLFHPINGAGFSILRIGLGSSPDSRGDHMNSPQPNASSVFAWDGKDSGQVWIAKKAQEYGVMTFIADAWSAPGYMKTNGRDGDGGWLCGVRGEGQGPECKGVSWVKGYAEYLASYVKVWVEEAKVPIRYLGFLNEPNLVKNYATMLSDGYQAADMMPAMREALNANGLEKVGVSCCEGQGWSMQRQLLAEMQEVGAEKGLAMVSTHTYKGDPPKPDGPFNTSHPVWVTEISPIMDRLRFNADVWYRNHTENEGLLNAINIHEALTTGNVSAYIYWIGADETPTPTEGPAKPLYTISPTYWSSAHYSRFIRPGALRFEVEQGYFLEENRVDSPLLLTGFRNPDNSIIVQVINNGDEELAVSLHPAMRNRWSRTGNTCELSTWVSDNGR</sequence>
<dbReference type="GO" id="GO:0004348">
    <property type="term" value="F:glucosylceramidase activity"/>
    <property type="evidence" value="ECO:0007669"/>
    <property type="project" value="InterPro"/>
</dbReference>
<dbReference type="InterPro" id="IPR017853">
    <property type="entry name" value="GH"/>
</dbReference>
<organism evidence="5 6">
    <name type="scientific">Immersiella caudata</name>
    <dbReference type="NCBI Taxonomy" id="314043"/>
    <lineage>
        <taxon>Eukaryota</taxon>
        <taxon>Fungi</taxon>
        <taxon>Dikarya</taxon>
        <taxon>Ascomycota</taxon>
        <taxon>Pezizomycotina</taxon>
        <taxon>Sordariomycetes</taxon>
        <taxon>Sordariomycetidae</taxon>
        <taxon>Sordariales</taxon>
        <taxon>Lasiosphaeriaceae</taxon>
        <taxon>Immersiella</taxon>
    </lineage>
</organism>
<dbReference type="EMBL" id="JAULSU010000007">
    <property type="protein sequence ID" value="KAK0612274.1"/>
    <property type="molecule type" value="Genomic_DNA"/>
</dbReference>
<dbReference type="GO" id="GO:0006680">
    <property type="term" value="P:glucosylceramide catabolic process"/>
    <property type="evidence" value="ECO:0007669"/>
    <property type="project" value="TreeGrafter"/>
</dbReference>
<accession>A0AA39TM39</accession>
<feature type="domain" description="Glycosyl hydrolase family 59 catalytic" evidence="4">
    <location>
        <begin position="12"/>
        <end position="307"/>
    </location>
</feature>
<evidence type="ECO:0000313" key="5">
    <source>
        <dbReference type="EMBL" id="KAK0612274.1"/>
    </source>
</evidence>
<proteinExistence type="inferred from homology"/>
<keyword evidence="6" id="KW-1185">Reference proteome</keyword>
<dbReference type="AlphaFoldDB" id="A0AA39TM39"/>
<dbReference type="InterPro" id="IPR001139">
    <property type="entry name" value="Glyco_hydro_30"/>
</dbReference>
<reference evidence="5" key="1">
    <citation type="submission" date="2023-06" db="EMBL/GenBank/DDBJ databases">
        <title>Genome-scale phylogeny and comparative genomics of the fungal order Sordariales.</title>
        <authorList>
            <consortium name="Lawrence Berkeley National Laboratory"/>
            <person name="Hensen N."/>
            <person name="Bonometti L."/>
            <person name="Westerberg I."/>
            <person name="Brannstrom I.O."/>
            <person name="Guillou S."/>
            <person name="Cros-Aarteil S."/>
            <person name="Calhoun S."/>
            <person name="Haridas S."/>
            <person name="Kuo A."/>
            <person name="Mondo S."/>
            <person name="Pangilinan J."/>
            <person name="Riley R."/>
            <person name="Labutti K."/>
            <person name="Andreopoulos B."/>
            <person name="Lipzen A."/>
            <person name="Chen C."/>
            <person name="Yanf M."/>
            <person name="Daum C."/>
            <person name="Ng V."/>
            <person name="Clum A."/>
            <person name="Steindorff A."/>
            <person name="Ohm R."/>
            <person name="Martin F."/>
            <person name="Silar P."/>
            <person name="Natvig D."/>
            <person name="Lalanne C."/>
            <person name="Gautier V."/>
            <person name="Ament-Velasquez S.L."/>
            <person name="Kruys A."/>
            <person name="Hutchinson M.I."/>
            <person name="Powell A.J."/>
            <person name="Barry K."/>
            <person name="Miller A.N."/>
            <person name="Grigoriev I.V."/>
            <person name="Debuchy R."/>
            <person name="Gladieux P."/>
            <person name="Thoren M.H."/>
            <person name="Johannesson H."/>
        </authorList>
    </citation>
    <scope>NUCLEOTIDE SEQUENCE</scope>
    <source>
        <strain evidence="5">CBS 606.72</strain>
    </source>
</reference>